<accession>A0AAN5I3K6</accession>
<feature type="non-terminal residue" evidence="2">
    <location>
        <position position="74"/>
    </location>
</feature>
<keyword evidence="1" id="KW-0472">Membrane</keyword>
<organism evidence="2 3">
    <name type="scientific">Pristionchus mayeri</name>
    <dbReference type="NCBI Taxonomy" id="1317129"/>
    <lineage>
        <taxon>Eukaryota</taxon>
        <taxon>Metazoa</taxon>
        <taxon>Ecdysozoa</taxon>
        <taxon>Nematoda</taxon>
        <taxon>Chromadorea</taxon>
        <taxon>Rhabditida</taxon>
        <taxon>Rhabditina</taxon>
        <taxon>Diplogasteromorpha</taxon>
        <taxon>Diplogasteroidea</taxon>
        <taxon>Neodiplogasteridae</taxon>
        <taxon>Pristionchus</taxon>
    </lineage>
</organism>
<gene>
    <name evidence="2" type="ORF">PMAYCL1PPCAC_20923</name>
</gene>
<evidence type="ECO:0000256" key="1">
    <source>
        <dbReference type="SAM" id="Phobius"/>
    </source>
</evidence>
<keyword evidence="1" id="KW-0812">Transmembrane</keyword>
<feature type="transmembrane region" description="Helical" evidence="1">
    <location>
        <begin position="6"/>
        <end position="24"/>
    </location>
</feature>
<protein>
    <submittedName>
        <fullName evidence="2">Uncharacterized protein</fullName>
    </submittedName>
</protein>
<evidence type="ECO:0000313" key="3">
    <source>
        <dbReference type="Proteomes" id="UP001328107"/>
    </source>
</evidence>
<sequence length="74" mass="8698">YYDIFHIIIFTIVASLVFLHRPSLCFHRQKNSCEHAQHASTSVDYCRNDEIVRPEHLSDDWRDHAANSRPSACR</sequence>
<keyword evidence="1" id="KW-1133">Transmembrane helix</keyword>
<name>A0AAN5I3K6_9BILA</name>
<dbReference type="EMBL" id="BTRK01000004">
    <property type="protein sequence ID" value="GMR50728.1"/>
    <property type="molecule type" value="Genomic_DNA"/>
</dbReference>
<keyword evidence="3" id="KW-1185">Reference proteome</keyword>
<evidence type="ECO:0000313" key="2">
    <source>
        <dbReference type="EMBL" id="GMR50728.1"/>
    </source>
</evidence>
<dbReference type="AlphaFoldDB" id="A0AAN5I3K6"/>
<feature type="non-terminal residue" evidence="2">
    <location>
        <position position="1"/>
    </location>
</feature>
<proteinExistence type="predicted"/>
<dbReference type="Proteomes" id="UP001328107">
    <property type="component" value="Unassembled WGS sequence"/>
</dbReference>
<reference evidence="3" key="1">
    <citation type="submission" date="2022-10" db="EMBL/GenBank/DDBJ databases">
        <title>Genome assembly of Pristionchus species.</title>
        <authorList>
            <person name="Yoshida K."/>
            <person name="Sommer R.J."/>
        </authorList>
    </citation>
    <scope>NUCLEOTIDE SEQUENCE [LARGE SCALE GENOMIC DNA]</scope>
    <source>
        <strain evidence="3">RS5460</strain>
    </source>
</reference>
<comment type="caution">
    <text evidence="2">The sequence shown here is derived from an EMBL/GenBank/DDBJ whole genome shotgun (WGS) entry which is preliminary data.</text>
</comment>